<organism evidence="1 2">
    <name type="scientific">Portunus trituberculatus</name>
    <name type="common">Swimming crab</name>
    <name type="synonym">Neptunus trituberculatus</name>
    <dbReference type="NCBI Taxonomy" id="210409"/>
    <lineage>
        <taxon>Eukaryota</taxon>
        <taxon>Metazoa</taxon>
        <taxon>Ecdysozoa</taxon>
        <taxon>Arthropoda</taxon>
        <taxon>Crustacea</taxon>
        <taxon>Multicrustacea</taxon>
        <taxon>Malacostraca</taxon>
        <taxon>Eumalacostraca</taxon>
        <taxon>Eucarida</taxon>
        <taxon>Decapoda</taxon>
        <taxon>Pleocyemata</taxon>
        <taxon>Brachyura</taxon>
        <taxon>Eubrachyura</taxon>
        <taxon>Portunoidea</taxon>
        <taxon>Portunidae</taxon>
        <taxon>Portuninae</taxon>
        <taxon>Portunus</taxon>
    </lineage>
</organism>
<name>A0A5B7FTX5_PORTR</name>
<dbReference type="EMBL" id="VSRR010008270">
    <property type="protein sequence ID" value="MPC48413.1"/>
    <property type="molecule type" value="Genomic_DNA"/>
</dbReference>
<protein>
    <submittedName>
        <fullName evidence="1">Uncharacterized protein</fullName>
    </submittedName>
</protein>
<dbReference type="AlphaFoldDB" id="A0A5B7FTX5"/>
<sequence length="349" mass="38358">MEHHLAEQFPLRFTGLGASLKNSSPINSLSHCHIPSPSTSFPFCPLYCSASPKCVWCAAAHKSRECPNRCSALLYSASTSTTEPLPSSFSSQWKCPCCLQPGVNVWHSCGHHRTQPHGPDLVPLPPPSTPVLTSPVLSSSPARCTALEDRFASFDTKTDGLANSHAVTASRISTLLKSQETIVSSVSTLAERIPLPLALSNCVSYFPVLGSLPRVTPFPTLFSLLHSSSTFVIDFQLKLLSWKVRGVTRFDKLLLLKAYVFSHQPRVKFLHEAFPGQSDPPPQALFLLVYVSSIHILVAFPPSMIQGKVYMGDFNAWHPELGDHLGTANHPDVLLLSYICWHHLMLGLW</sequence>
<evidence type="ECO:0000313" key="1">
    <source>
        <dbReference type="EMBL" id="MPC48413.1"/>
    </source>
</evidence>
<evidence type="ECO:0000313" key="2">
    <source>
        <dbReference type="Proteomes" id="UP000324222"/>
    </source>
</evidence>
<comment type="caution">
    <text evidence="1">The sequence shown here is derived from an EMBL/GenBank/DDBJ whole genome shotgun (WGS) entry which is preliminary data.</text>
</comment>
<proteinExistence type="predicted"/>
<reference evidence="1 2" key="1">
    <citation type="submission" date="2019-05" db="EMBL/GenBank/DDBJ databases">
        <title>Another draft genome of Portunus trituberculatus and its Hox gene families provides insights of decapod evolution.</title>
        <authorList>
            <person name="Jeong J.-H."/>
            <person name="Song I."/>
            <person name="Kim S."/>
            <person name="Choi T."/>
            <person name="Kim D."/>
            <person name="Ryu S."/>
            <person name="Kim W."/>
        </authorList>
    </citation>
    <scope>NUCLEOTIDE SEQUENCE [LARGE SCALE GENOMIC DNA]</scope>
    <source>
        <tissue evidence="1">Muscle</tissue>
    </source>
</reference>
<dbReference type="Proteomes" id="UP000324222">
    <property type="component" value="Unassembled WGS sequence"/>
</dbReference>
<accession>A0A5B7FTX5</accession>
<keyword evidence="2" id="KW-1185">Reference proteome</keyword>
<gene>
    <name evidence="1" type="ORF">E2C01_042185</name>
</gene>